<proteinExistence type="predicted"/>
<evidence type="ECO:0000313" key="2">
    <source>
        <dbReference type="Proteomes" id="UP000744676"/>
    </source>
</evidence>
<evidence type="ECO:0000313" key="1">
    <source>
        <dbReference type="EMBL" id="KAF5098423.1"/>
    </source>
</evidence>
<protein>
    <submittedName>
        <fullName evidence="1">Uncharacterized protein</fullName>
    </submittedName>
</protein>
<reference evidence="1 2" key="1">
    <citation type="journal article" date="2020" name="Front. Microbiol.">
        <title>Phenotypic and Genetic Characterization of the Cheese Ripening Yeast Geotrichum candidum.</title>
        <authorList>
            <person name="Perkins V."/>
            <person name="Vignola S."/>
            <person name="Lessard M.H."/>
            <person name="Plante P.L."/>
            <person name="Corbeil J."/>
            <person name="Dugat-Bony E."/>
            <person name="Frenette M."/>
            <person name="Labrie S."/>
        </authorList>
    </citation>
    <scope>NUCLEOTIDE SEQUENCE [LARGE SCALE GENOMIC DNA]</scope>
    <source>
        <strain evidence="1 2">LMA-1147</strain>
    </source>
</reference>
<sequence length="766" mass="87612">MIFAAISSVSLFYLVGIFSFWVGTRTLLISTLATYAITKYVKSPFMPWVNFFFVMGHLLLNHIHSQLFVDHYNPDEIDITGAQMVLCMKLTSFAWNVYDGWLPQDQLTPFQKDRAILQHPKLIDFLAYVFYFPSILTGPSYDYAEFQRWIDLSMFDVTINDPVKGKRRRRRIPRSGRVAALKFFQGVAWIFLWVKISAYVSLPFAQSPAFRNESFIFRILYLTILGFTYRLKYYGAWSISEGACILSGLGFNGKTKDGRYKWNRVQNVDPFAFETGQNTHALLEAWNMNTNKWLKNYIYLRVTPKGKKPGFRSTMATFLTSAMWHGTQPGYYLTFVLGGFYQSLGKIFRRNFRPIFMLSDGITPGPYKTYYDIITFLVTHIGFGYLVQPFVILNFADSISLWSSVYFYAHVVIAIVIFTFQGPYKKHVLKYIKSFYPAPLSASEKIKLDSERLRAIRQEIEQLASNQPSLGVPQPDMDNFDEDLKEALQEFDQLKTDLANELREVKRRASVTGFRPKLDLFLYLLEVYDIGEVRVDAGSRARLLKLLALVRDDDPTLVKIANEITKWASKYGDSIPLGDPELHHVLGSKFAAADEAYEAERHLLVGTRDSPAILAKLLFDWYVEADDFERAPQFLSRGVFGYLSIENFRDAHAVTNKFIELLKASPDCGNEYTFGPDIAQDGISISPELPLLNFLQLLIVTCEYKSVDMYRRLSARYQSDIAELGAWARPLNQIAQQYFGIAPQRSNNMFQDILGSLMGGGGSIAA</sequence>
<organism evidence="1 2">
    <name type="scientific">Geotrichum galactomycetum</name>
    <dbReference type="NCBI Taxonomy" id="27317"/>
    <lineage>
        <taxon>Eukaryota</taxon>
        <taxon>Fungi</taxon>
        <taxon>Dikarya</taxon>
        <taxon>Ascomycota</taxon>
        <taxon>Saccharomycotina</taxon>
        <taxon>Dipodascomycetes</taxon>
        <taxon>Dipodascales</taxon>
        <taxon>Dipodascaceae</taxon>
        <taxon>Geotrichum</taxon>
    </lineage>
</organism>
<gene>
    <name evidence="1" type="ORF">D0Z00_002036</name>
</gene>
<comment type="caution">
    <text evidence="1">The sequence shown here is derived from an EMBL/GenBank/DDBJ whole genome shotgun (WGS) entry which is preliminary data.</text>
</comment>
<keyword evidence="2" id="KW-1185">Reference proteome</keyword>
<name>A0ACB6V594_9ASCO</name>
<dbReference type="EMBL" id="QVQA01000047">
    <property type="protein sequence ID" value="KAF5098423.1"/>
    <property type="molecule type" value="Genomic_DNA"/>
</dbReference>
<dbReference type="Proteomes" id="UP000744676">
    <property type="component" value="Unassembled WGS sequence"/>
</dbReference>
<accession>A0ACB6V594</accession>